<dbReference type="InterPro" id="IPR036425">
    <property type="entry name" value="MoaB/Mog-like_dom_sf"/>
</dbReference>
<organism evidence="3 4">
    <name type="scientific">Paraclostridium tenue</name>
    <dbReference type="NCBI Taxonomy" id="1737"/>
    <lineage>
        <taxon>Bacteria</taxon>
        <taxon>Bacillati</taxon>
        <taxon>Bacillota</taxon>
        <taxon>Clostridia</taxon>
        <taxon>Peptostreptococcales</taxon>
        <taxon>Peptostreptococcaceae</taxon>
        <taxon>Paraclostridium</taxon>
    </lineage>
</organism>
<dbReference type="PIRSF" id="PIRSF006728">
    <property type="entry name" value="CinA"/>
    <property type="match status" value="1"/>
</dbReference>
<dbReference type="SMART" id="SM00852">
    <property type="entry name" value="MoCF_biosynth"/>
    <property type="match status" value="1"/>
</dbReference>
<dbReference type="EMBL" id="BAAACP010000002">
    <property type="protein sequence ID" value="GAA0861946.1"/>
    <property type="molecule type" value="Genomic_DNA"/>
</dbReference>
<dbReference type="NCBIfam" id="TIGR00199">
    <property type="entry name" value="PncC_domain"/>
    <property type="match status" value="1"/>
</dbReference>
<comment type="similarity">
    <text evidence="1">Belongs to the CinA family.</text>
</comment>
<evidence type="ECO:0000313" key="3">
    <source>
        <dbReference type="EMBL" id="GAA0861946.1"/>
    </source>
</evidence>
<reference evidence="3 4" key="1">
    <citation type="journal article" date="2019" name="Int. J. Syst. Evol. Microbiol.">
        <title>The Global Catalogue of Microorganisms (GCM) 10K type strain sequencing project: providing services to taxonomists for standard genome sequencing and annotation.</title>
        <authorList>
            <consortium name="The Broad Institute Genomics Platform"/>
            <consortium name="The Broad Institute Genome Sequencing Center for Infectious Disease"/>
            <person name="Wu L."/>
            <person name="Ma J."/>
        </authorList>
    </citation>
    <scope>NUCLEOTIDE SEQUENCE [LARGE SCALE GENOMIC DNA]</scope>
    <source>
        <strain evidence="3 4">JCM 6486</strain>
    </source>
</reference>
<dbReference type="RefSeq" id="WP_346042021.1">
    <property type="nucleotide sequence ID" value="NZ_BAAACP010000002.1"/>
</dbReference>
<feature type="domain" description="MoaB/Mog" evidence="2">
    <location>
        <begin position="4"/>
        <end position="171"/>
    </location>
</feature>
<evidence type="ECO:0000313" key="4">
    <source>
        <dbReference type="Proteomes" id="UP001400965"/>
    </source>
</evidence>
<dbReference type="Pfam" id="PF00994">
    <property type="entry name" value="MoCF_biosynth"/>
    <property type="match status" value="1"/>
</dbReference>
<dbReference type="NCBIfam" id="TIGR00200">
    <property type="entry name" value="cinA_nterm"/>
    <property type="match status" value="1"/>
</dbReference>
<dbReference type="PANTHER" id="PTHR13939:SF0">
    <property type="entry name" value="NMN AMIDOHYDROLASE-LIKE PROTEIN YFAY"/>
    <property type="match status" value="1"/>
</dbReference>
<dbReference type="Gene3D" id="3.30.70.2860">
    <property type="match status" value="1"/>
</dbReference>
<dbReference type="InterPro" id="IPR001453">
    <property type="entry name" value="MoaB/Mog_dom"/>
</dbReference>
<dbReference type="SUPFAM" id="SSF142433">
    <property type="entry name" value="CinA-like"/>
    <property type="match status" value="1"/>
</dbReference>
<gene>
    <name evidence="1" type="primary">cinA</name>
    <name evidence="3" type="ORF">GCM10008917_05350</name>
</gene>
<accession>A0ABN1LYC2</accession>
<proteinExistence type="inferred from homology"/>
<dbReference type="Gene3D" id="3.90.950.20">
    <property type="entry name" value="CinA-like"/>
    <property type="match status" value="1"/>
</dbReference>
<dbReference type="NCBIfam" id="NF001813">
    <property type="entry name" value="PRK00549.1"/>
    <property type="match status" value="1"/>
</dbReference>
<dbReference type="NCBIfam" id="TIGR00177">
    <property type="entry name" value="molyb_syn"/>
    <property type="match status" value="1"/>
</dbReference>
<name>A0ABN1LYC2_9FIRM</name>
<sequence>MKAEIITVGTEILLGDIVNTNSQFLAKELASIGVEVYYQETVGDNETRLLNLLEEAFKRSDIVITTGGLGPTNDDITKEIAAKYFNQELVFYSDIWENIKSYFEKLGLKPTENNKKQAYFPKDCIILDNPNGTAPGVILKKENKKIILLPGPPKEMIPMFNNSVKSYLQSLTDYKLISKTLRFIGIGESELEEKLIDIINEQSNPTIALYAKENEVTIRITAKSKDNKKANDLIKSIEDKIKGRVGKYIYGYDNTTLEEIVAKLLVKNNMTIAVSESCTGGMVSSKLIDYPGISQSFMEGCVTYSNEAKMNRLGVKKETLDKYGAVSSETAIEMAVGIAKNLNTNIGLSTTGIAGPGGGTDEKPVGLVYIGIYINGDVKVKKCNFSGSRDKIRNRATNEALNLLRLELLK</sequence>
<dbReference type="HAMAP" id="MF_00226_B">
    <property type="entry name" value="CinA_B"/>
    <property type="match status" value="1"/>
</dbReference>
<dbReference type="CDD" id="cd00885">
    <property type="entry name" value="cinA"/>
    <property type="match status" value="1"/>
</dbReference>
<dbReference type="InterPro" id="IPR008136">
    <property type="entry name" value="CinA_C"/>
</dbReference>
<comment type="caution">
    <text evidence="3">The sequence shown here is derived from an EMBL/GenBank/DDBJ whole genome shotgun (WGS) entry which is preliminary data.</text>
</comment>
<dbReference type="SUPFAM" id="SSF53218">
    <property type="entry name" value="Molybdenum cofactor biosynthesis proteins"/>
    <property type="match status" value="1"/>
</dbReference>
<protein>
    <recommendedName>
        <fullName evidence="1">Putative competence-damage inducible protein</fullName>
    </recommendedName>
</protein>
<keyword evidence="4" id="KW-1185">Reference proteome</keyword>
<dbReference type="Pfam" id="PF02464">
    <property type="entry name" value="CinA"/>
    <property type="match status" value="1"/>
</dbReference>
<dbReference type="InterPro" id="IPR036653">
    <property type="entry name" value="CinA-like_C"/>
</dbReference>
<evidence type="ECO:0000256" key="1">
    <source>
        <dbReference type="HAMAP-Rule" id="MF_00226"/>
    </source>
</evidence>
<dbReference type="Gene3D" id="3.40.980.10">
    <property type="entry name" value="MoaB/Mog-like domain"/>
    <property type="match status" value="1"/>
</dbReference>
<dbReference type="InterPro" id="IPR008135">
    <property type="entry name" value="Competence-induced_CinA"/>
</dbReference>
<evidence type="ECO:0000259" key="2">
    <source>
        <dbReference type="SMART" id="SM00852"/>
    </source>
</evidence>
<dbReference type="Pfam" id="PF18146">
    <property type="entry name" value="CinA_KH"/>
    <property type="match status" value="1"/>
</dbReference>
<dbReference type="InterPro" id="IPR041424">
    <property type="entry name" value="CinA_KH"/>
</dbReference>
<dbReference type="PANTHER" id="PTHR13939">
    <property type="entry name" value="NICOTINAMIDE-NUCLEOTIDE AMIDOHYDROLASE PNCC"/>
    <property type="match status" value="1"/>
</dbReference>
<dbReference type="InterPro" id="IPR050101">
    <property type="entry name" value="CinA"/>
</dbReference>
<dbReference type="Proteomes" id="UP001400965">
    <property type="component" value="Unassembled WGS sequence"/>
</dbReference>